<keyword evidence="3" id="KW-1185">Reference proteome</keyword>
<evidence type="ECO:0000313" key="2">
    <source>
        <dbReference type="EMBL" id="SLN33227.1"/>
    </source>
</evidence>
<dbReference type="Gene3D" id="3.40.190.10">
    <property type="entry name" value="Periplasmic binding protein-like II"/>
    <property type="match status" value="2"/>
</dbReference>
<proteinExistence type="predicted"/>
<dbReference type="InterPro" id="IPR005119">
    <property type="entry name" value="LysR_subst-bd"/>
</dbReference>
<evidence type="ECO:0000313" key="3">
    <source>
        <dbReference type="Proteomes" id="UP000193623"/>
    </source>
</evidence>
<reference evidence="2 3" key="1">
    <citation type="submission" date="2017-03" db="EMBL/GenBank/DDBJ databases">
        <authorList>
            <person name="Afonso C.L."/>
            <person name="Miller P.J."/>
            <person name="Scott M.A."/>
            <person name="Spackman E."/>
            <person name="Goraichik I."/>
            <person name="Dimitrov K.M."/>
            <person name="Suarez D.L."/>
            <person name="Swayne D.E."/>
        </authorList>
    </citation>
    <scope>NUCLEOTIDE SEQUENCE [LARGE SCALE GENOMIC DNA]</scope>
    <source>
        <strain evidence="2 3">CECT 8397</strain>
    </source>
</reference>
<feature type="domain" description="LysR substrate-binding" evidence="1">
    <location>
        <begin position="5"/>
        <end position="128"/>
    </location>
</feature>
<dbReference type="Proteomes" id="UP000193623">
    <property type="component" value="Unassembled WGS sequence"/>
</dbReference>
<dbReference type="Pfam" id="PF03466">
    <property type="entry name" value="LysR_substrate"/>
    <property type="match status" value="1"/>
</dbReference>
<dbReference type="AlphaFoldDB" id="A0A1Y5S6S2"/>
<dbReference type="SUPFAM" id="SSF53850">
    <property type="entry name" value="Periplasmic binding protein-like II"/>
    <property type="match status" value="1"/>
</dbReference>
<gene>
    <name evidence="2" type="ORF">PSJ8397_01592</name>
</gene>
<sequence>MAAGHVAVAAPSYIGDRPVTCLGDLKGSRWVVDGMRSEERMWIAENGIDLNEETVTQFPTSQFSREAALSGLGITVLPAPIADQLERDGKVIKLCEEENSDIAYHILTRPEIVSPTRDVFVKWLRAAASL</sequence>
<keyword evidence="2" id="KW-0238">DNA-binding</keyword>
<organism evidence="2 3">
    <name type="scientific">Pseudooctadecabacter jejudonensis</name>
    <dbReference type="NCBI Taxonomy" id="1391910"/>
    <lineage>
        <taxon>Bacteria</taxon>
        <taxon>Pseudomonadati</taxon>
        <taxon>Pseudomonadota</taxon>
        <taxon>Alphaproteobacteria</taxon>
        <taxon>Rhodobacterales</taxon>
        <taxon>Paracoccaceae</taxon>
        <taxon>Pseudooctadecabacter</taxon>
    </lineage>
</organism>
<accession>A0A1Y5S6S2</accession>
<protein>
    <submittedName>
        <fullName evidence="2">DNA-binding transcriptional activator GcvA</fullName>
    </submittedName>
</protein>
<dbReference type="EMBL" id="FWFT01000002">
    <property type="protein sequence ID" value="SLN33227.1"/>
    <property type="molecule type" value="Genomic_DNA"/>
</dbReference>
<evidence type="ECO:0000259" key="1">
    <source>
        <dbReference type="Pfam" id="PF03466"/>
    </source>
</evidence>
<dbReference type="GO" id="GO:0003677">
    <property type="term" value="F:DNA binding"/>
    <property type="evidence" value="ECO:0007669"/>
    <property type="project" value="UniProtKB-KW"/>
</dbReference>
<name>A0A1Y5S6S2_9RHOB</name>